<feature type="compositionally biased region" description="Basic and acidic residues" evidence="1">
    <location>
        <begin position="13"/>
        <end position="56"/>
    </location>
</feature>
<dbReference type="EMBL" id="BAAAQQ010000004">
    <property type="protein sequence ID" value="GAA2119833.1"/>
    <property type="molecule type" value="Genomic_DNA"/>
</dbReference>
<sequence>MTRKSRRAALLRRLVERRRAQRRHDEPRHDEPRHDEPRHDEPRHDEPRHDERRLDERGDVPGWVMITVMTVAIVGAIWAVADDQLTAMLTTALNSVSKG</sequence>
<name>A0ABN2XZ58_9ACTN</name>
<evidence type="ECO:0008006" key="5">
    <source>
        <dbReference type="Google" id="ProtNLM"/>
    </source>
</evidence>
<keyword evidence="2" id="KW-0472">Membrane</keyword>
<comment type="caution">
    <text evidence="3">The sequence shown here is derived from an EMBL/GenBank/DDBJ whole genome shotgun (WGS) entry which is preliminary data.</text>
</comment>
<protein>
    <recommendedName>
        <fullName evidence="5">DUF4244 domain-containing protein</fullName>
    </recommendedName>
</protein>
<reference evidence="3 4" key="1">
    <citation type="journal article" date="2019" name="Int. J. Syst. Evol. Microbiol.">
        <title>The Global Catalogue of Microorganisms (GCM) 10K type strain sequencing project: providing services to taxonomists for standard genome sequencing and annotation.</title>
        <authorList>
            <consortium name="The Broad Institute Genomics Platform"/>
            <consortium name="The Broad Institute Genome Sequencing Center for Infectious Disease"/>
            <person name="Wu L."/>
            <person name="Ma J."/>
        </authorList>
    </citation>
    <scope>NUCLEOTIDE SEQUENCE [LARGE SCALE GENOMIC DNA]</scope>
    <source>
        <strain evidence="3 4">JCM 16021</strain>
    </source>
</reference>
<gene>
    <name evidence="3" type="ORF">GCM10009843_12820</name>
</gene>
<feature type="transmembrane region" description="Helical" evidence="2">
    <location>
        <begin position="62"/>
        <end position="81"/>
    </location>
</feature>
<keyword evidence="4" id="KW-1185">Reference proteome</keyword>
<organism evidence="3 4">
    <name type="scientific">Nocardioides bigeumensis</name>
    <dbReference type="NCBI Taxonomy" id="433657"/>
    <lineage>
        <taxon>Bacteria</taxon>
        <taxon>Bacillati</taxon>
        <taxon>Actinomycetota</taxon>
        <taxon>Actinomycetes</taxon>
        <taxon>Propionibacteriales</taxon>
        <taxon>Nocardioidaceae</taxon>
        <taxon>Nocardioides</taxon>
    </lineage>
</organism>
<evidence type="ECO:0000256" key="2">
    <source>
        <dbReference type="SAM" id="Phobius"/>
    </source>
</evidence>
<feature type="compositionally biased region" description="Basic residues" evidence="1">
    <location>
        <begin position="1"/>
        <end position="12"/>
    </location>
</feature>
<dbReference type="RefSeq" id="WP_344302842.1">
    <property type="nucleotide sequence ID" value="NZ_BAAAQQ010000004.1"/>
</dbReference>
<evidence type="ECO:0000256" key="1">
    <source>
        <dbReference type="SAM" id="MobiDB-lite"/>
    </source>
</evidence>
<dbReference type="Proteomes" id="UP001500575">
    <property type="component" value="Unassembled WGS sequence"/>
</dbReference>
<feature type="region of interest" description="Disordered" evidence="1">
    <location>
        <begin position="1"/>
        <end position="56"/>
    </location>
</feature>
<evidence type="ECO:0000313" key="3">
    <source>
        <dbReference type="EMBL" id="GAA2119833.1"/>
    </source>
</evidence>
<keyword evidence="2" id="KW-0812">Transmembrane</keyword>
<proteinExistence type="predicted"/>
<accession>A0ABN2XZ58</accession>
<keyword evidence="2" id="KW-1133">Transmembrane helix</keyword>
<evidence type="ECO:0000313" key="4">
    <source>
        <dbReference type="Proteomes" id="UP001500575"/>
    </source>
</evidence>